<proteinExistence type="predicted"/>
<name>A0A8H3DH80_9AGAM</name>
<dbReference type="AlphaFoldDB" id="A0A8H3DH80"/>
<sequence length="349" mass="39279">MKIPQLEYPIYKQYTIPFLPHAFYLGSFLVIGILLVLNVVLVGSDVVTTLVSNPYAVDRLWWMPSFWPDHLRPPIGDGCQPVSLSGAQSLRTNSSISLFNYVLRRANVGKDGEFTDPTKQMRLVPYMANPFDKCEVRSIVWTVELPSRRMKFKSGIFCKLGGQKQFSFKIPDNITLAMTYYRSENDDLGQDDMGEYIAYSTFSEQIGMGIPTSLGDMGLIIRSLSSNSSSSASNVLAVLDGLQKDLFKAILFERRLREMNNLFYHSRYIIEWTAASGKVCFGPDYSLNGGLYTAECAGLRDISRVLRAYGTSDDRGPGYDLYPEFLAPFGVTSTNFLIALRDAIRWDNL</sequence>
<evidence type="ECO:0000256" key="1">
    <source>
        <dbReference type="SAM" id="Phobius"/>
    </source>
</evidence>
<evidence type="ECO:0000313" key="3">
    <source>
        <dbReference type="Proteomes" id="UP000663843"/>
    </source>
</evidence>
<accession>A0A8H3DH80</accession>
<keyword evidence="1" id="KW-1133">Transmembrane helix</keyword>
<reference evidence="2" key="1">
    <citation type="submission" date="2021-01" db="EMBL/GenBank/DDBJ databases">
        <authorList>
            <person name="Kaushik A."/>
        </authorList>
    </citation>
    <scope>NUCLEOTIDE SEQUENCE</scope>
    <source>
        <strain evidence="2">AG2-2IIIB</strain>
    </source>
</reference>
<feature type="transmembrane region" description="Helical" evidence="1">
    <location>
        <begin position="21"/>
        <end position="43"/>
    </location>
</feature>
<gene>
    <name evidence="2" type="ORF">RDB_LOCUS171404</name>
</gene>
<keyword evidence="1" id="KW-0812">Transmembrane</keyword>
<organism evidence="2 3">
    <name type="scientific">Rhizoctonia solani</name>
    <dbReference type="NCBI Taxonomy" id="456999"/>
    <lineage>
        <taxon>Eukaryota</taxon>
        <taxon>Fungi</taxon>
        <taxon>Dikarya</taxon>
        <taxon>Basidiomycota</taxon>
        <taxon>Agaricomycotina</taxon>
        <taxon>Agaricomycetes</taxon>
        <taxon>Cantharellales</taxon>
        <taxon>Ceratobasidiaceae</taxon>
        <taxon>Rhizoctonia</taxon>
    </lineage>
</organism>
<dbReference type="Proteomes" id="UP000663843">
    <property type="component" value="Unassembled WGS sequence"/>
</dbReference>
<comment type="caution">
    <text evidence="2">The sequence shown here is derived from an EMBL/GenBank/DDBJ whole genome shotgun (WGS) entry which is preliminary data.</text>
</comment>
<protein>
    <submittedName>
        <fullName evidence="2">Uncharacterized protein</fullName>
    </submittedName>
</protein>
<keyword evidence="1" id="KW-0472">Membrane</keyword>
<dbReference type="EMBL" id="CAJMWT010007469">
    <property type="protein sequence ID" value="CAE6525647.1"/>
    <property type="molecule type" value="Genomic_DNA"/>
</dbReference>
<evidence type="ECO:0000313" key="2">
    <source>
        <dbReference type="EMBL" id="CAE6525647.1"/>
    </source>
</evidence>